<feature type="transmembrane region" description="Helical" evidence="1">
    <location>
        <begin position="63"/>
        <end position="83"/>
    </location>
</feature>
<evidence type="ECO:0000313" key="3">
    <source>
        <dbReference type="Proteomes" id="UP001280121"/>
    </source>
</evidence>
<comment type="caution">
    <text evidence="2">The sequence shown here is derived from an EMBL/GenBank/DDBJ whole genome shotgun (WGS) entry which is preliminary data.</text>
</comment>
<dbReference type="Proteomes" id="UP001280121">
    <property type="component" value="Unassembled WGS sequence"/>
</dbReference>
<keyword evidence="1" id="KW-1133">Transmembrane helix</keyword>
<gene>
    <name evidence="2" type="ORF">Ddye_026680</name>
</gene>
<evidence type="ECO:0000313" key="2">
    <source>
        <dbReference type="EMBL" id="KAK2638885.1"/>
    </source>
</evidence>
<organism evidence="2 3">
    <name type="scientific">Dipteronia dyeriana</name>
    <dbReference type="NCBI Taxonomy" id="168575"/>
    <lineage>
        <taxon>Eukaryota</taxon>
        <taxon>Viridiplantae</taxon>
        <taxon>Streptophyta</taxon>
        <taxon>Embryophyta</taxon>
        <taxon>Tracheophyta</taxon>
        <taxon>Spermatophyta</taxon>
        <taxon>Magnoliopsida</taxon>
        <taxon>eudicotyledons</taxon>
        <taxon>Gunneridae</taxon>
        <taxon>Pentapetalae</taxon>
        <taxon>rosids</taxon>
        <taxon>malvids</taxon>
        <taxon>Sapindales</taxon>
        <taxon>Sapindaceae</taxon>
        <taxon>Hippocastanoideae</taxon>
        <taxon>Acereae</taxon>
        <taxon>Dipteronia</taxon>
    </lineage>
</organism>
<protein>
    <submittedName>
        <fullName evidence="2">Uncharacterized protein</fullName>
    </submittedName>
</protein>
<reference evidence="2" key="1">
    <citation type="journal article" date="2023" name="Plant J.">
        <title>Genome sequences and population genomics provide insights into the demographic history, inbreeding, and mutation load of two 'living fossil' tree species of Dipteronia.</title>
        <authorList>
            <person name="Feng Y."/>
            <person name="Comes H.P."/>
            <person name="Chen J."/>
            <person name="Zhu S."/>
            <person name="Lu R."/>
            <person name="Zhang X."/>
            <person name="Li P."/>
            <person name="Qiu J."/>
            <person name="Olsen K.M."/>
            <person name="Qiu Y."/>
        </authorList>
    </citation>
    <scope>NUCLEOTIDE SEQUENCE</scope>
    <source>
        <strain evidence="2">KIB01</strain>
    </source>
</reference>
<evidence type="ECO:0000256" key="1">
    <source>
        <dbReference type="SAM" id="Phobius"/>
    </source>
</evidence>
<name>A0AAD9TMP9_9ROSI</name>
<proteinExistence type="predicted"/>
<sequence length="128" mass="14614">MADQVFPMGSQLISDINKALLNVSETGTLREVENKMLERQKSVDDDHRYHQNQDTSSISFANYWALFILTGGTSTVSLVVYVVHCCTKIEDTMFGHKTIWKLMSALIKHRKWLSRKVSKVETIPTNLP</sequence>
<dbReference type="EMBL" id="JANJYI010000008">
    <property type="protein sequence ID" value="KAK2638885.1"/>
    <property type="molecule type" value="Genomic_DNA"/>
</dbReference>
<accession>A0AAD9TMP9</accession>
<keyword evidence="1" id="KW-0472">Membrane</keyword>
<keyword evidence="3" id="KW-1185">Reference proteome</keyword>
<dbReference type="AlphaFoldDB" id="A0AAD9TMP9"/>
<keyword evidence="1" id="KW-0812">Transmembrane</keyword>